<dbReference type="EMBL" id="KN832879">
    <property type="protein sequence ID" value="KIM98894.1"/>
    <property type="molecule type" value="Genomic_DNA"/>
</dbReference>
<sequence length="729" mass="81585">MSDTRKMLFGLFRSRSRAEKQPQKPLQDLDQTYPRPERSRTSRSPQGHPPRSNSPLQDSRRSSTRHHSLLTLAPLTSWPPSGLLQDKALSERKARELIMTGAPIFTGHRRAVPHTENEYFAFYTSADGRSWTGDDRSEPFTAAFAASSMCLQGPGPSAHPWDSLEQPSMSFCYGTRPGTCTLNHWVGLSGRPNAYIELRDPNIEPREVKLETILERLVDLEDEFEEDREDVLYKILYRTLLEDPDRRRKPHKPMEKQITDLIVVLSRKEWIDFSRPENQVVAKFFANAAYADKGRYKLFFHQLLLSMELDLRISWKKHQGWAKRELLSKLPSRIAWDLALARKWRECMSIKKFAAGGDLEQIKFRLRVKKAQVKALRRFARAMKWPNLAKVDNVMKERAADAKPLEDRSSDSMSYFTGIILPGPTLPFLAMNSLVDCDDDPSASALTALTHMQPNCGFQYKSTTYWSSTCILGKVLAPTCNEICGWIGPARPAPDLSRAQIARIRQRKPKQGLKGSDVDSMTVRSDPLGPPSDTYPVAEYKLPVPSSNPAIDTIRIEKITLKPYPPESSSGVYDAAIQFAIDGRSWPLRLLYDVSFISAFPCVGGPHPLFFDYVYSTTSVDEILSIHSWGSAGSVAGGSTSMDARAASASTSSKEEDDLKEKVLVVEAFGVKDNEVLARAWCAQWGLSAVVAEVGKTCLACAIREAYAGCVNVLILVDWVGEGEGEESA</sequence>
<name>A0A0C3H6H0_OIDMZ</name>
<dbReference type="STRING" id="913774.A0A0C3H6H0"/>
<feature type="region of interest" description="Disordered" evidence="1">
    <location>
        <begin position="506"/>
        <end position="533"/>
    </location>
</feature>
<reference evidence="3" key="2">
    <citation type="submission" date="2015-01" db="EMBL/GenBank/DDBJ databases">
        <title>Evolutionary Origins and Diversification of the Mycorrhizal Mutualists.</title>
        <authorList>
            <consortium name="DOE Joint Genome Institute"/>
            <consortium name="Mycorrhizal Genomics Consortium"/>
            <person name="Kohler A."/>
            <person name="Kuo A."/>
            <person name="Nagy L.G."/>
            <person name="Floudas D."/>
            <person name="Copeland A."/>
            <person name="Barry K.W."/>
            <person name="Cichocki N."/>
            <person name="Veneault-Fourrey C."/>
            <person name="LaButti K."/>
            <person name="Lindquist E.A."/>
            <person name="Lipzen A."/>
            <person name="Lundell T."/>
            <person name="Morin E."/>
            <person name="Murat C."/>
            <person name="Riley R."/>
            <person name="Ohm R."/>
            <person name="Sun H."/>
            <person name="Tunlid A."/>
            <person name="Henrissat B."/>
            <person name="Grigoriev I.V."/>
            <person name="Hibbett D.S."/>
            <person name="Martin F."/>
        </authorList>
    </citation>
    <scope>NUCLEOTIDE SEQUENCE [LARGE SCALE GENOMIC DNA]</scope>
    <source>
        <strain evidence="3">Zn</strain>
    </source>
</reference>
<evidence type="ECO:0000313" key="2">
    <source>
        <dbReference type="EMBL" id="KIM98894.1"/>
    </source>
</evidence>
<proteinExistence type="predicted"/>
<dbReference type="PANTHER" id="PTHR42345">
    <property type="entry name" value="TPR_REGION DOMAIN-CONTAINING PROTEIN"/>
    <property type="match status" value="1"/>
</dbReference>
<dbReference type="AlphaFoldDB" id="A0A0C3H6H0"/>
<accession>A0A0C3H6H0</accession>
<organism evidence="2 3">
    <name type="scientific">Oidiodendron maius (strain Zn)</name>
    <dbReference type="NCBI Taxonomy" id="913774"/>
    <lineage>
        <taxon>Eukaryota</taxon>
        <taxon>Fungi</taxon>
        <taxon>Dikarya</taxon>
        <taxon>Ascomycota</taxon>
        <taxon>Pezizomycotina</taxon>
        <taxon>Leotiomycetes</taxon>
        <taxon>Leotiomycetes incertae sedis</taxon>
        <taxon>Myxotrichaceae</taxon>
        <taxon>Oidiodendron</taxon>
    </lineage>
</organism>
<keyword evidence="3" id="KW-1185">Reference proteome</keyword>
<dbReference type="PANTHER" id="PTHR42345:SF1">
    <property type="entry name" value="VTC DOMAIN-CONTAINING PROTEIN"/>
    <property type="match status" value="1"/>
</dbReference>
<protein>
    <submittedName>
        <fullName evidence="2">Uncharacterized protein</fullName>
    </submittedName>
</protein>
<dbReference type="HOGENOM" id="CLU_015126_0_0_1"/>
<evidence type="ECO:0000313" key="3">
    <source>
        <dbReference type="Proteomes" id="UP000054321"/>
    </source>
</evidence>
<dbReference type="InParanoid" id="A0A0C3H6H0"/>
<evidence type="ECO:0000256" key="1">
    <source>
        <dbReference type="SAM" id="MobiDB-lite"/>
    </source>
</evidence>
<reference evidence="2 3" key="1">
    <citation type="submission" date="2014-04" db="EMBL/GenBank/DDBJ databases">
        <authorList>
            <consortium name="DOE Joint Genome Institute"/>
            <person name="Kuo A."/>
            <person name="Martino E."/>
            <person name="Perotto S."/>
            <person name="Kohler A."/>
            <person name="Nagy L.G."/>
            <person name="Floudas D."/>
            <person name="Copeland A."/>
            <person name="Barry K.W."/>
            <person name="Cichocki N."/>
            <person name="Veneault-Fourrey C."/>
            <person name="LaButti K."/>
            <person name="Lindquist E.A."/>
            <person name="Lipzen A."/>
            <person name="Lundell T."/>
            <person name="Morin E."/>
            <person name="Murat C."/>
            <person name="Sun H."/>
            <person name="Tunlid A."/>
            <person name="Henrissat B."/>
            <person name="Grigoriev I.V."/>
            <person name="Hibbett D.S."/>
            <person name="Martin F."/>
            <person name="Nordberg H.P."/>
            <person name="Cantor M.N."/>
            <person name="Hua S.X."/>
        </authorList>
    </citation>
    <scope>NUCLEOTIDE SEQUENCE [LARGE SCALE GENOMIC DNA]</scope>
    <source>
        <strain evidence="2 3">Zn</strain>
    </source>
</reference>
<feature type="region of interest" description="Disordered" evidence="1">
    <location>
        <begin position="1"/>
        <end position="66"/>
    </location>
</feature>
<dbReference type="Proteomes" id="UP000054321">
    <property type="component" value="Unassembled WGS sequence"/>
</dbReference>
<dbReference type="OrthoDB" id="6493944at2759"/>
<gene>
    <name evidence="2" type="ORF">OIDMADRAFT_104817</name>
</gene>